<proteinExistence type="predicted"/>
<dbReference type="Gene3D" id="2.60.40.3080">
    <property type="match status" value="1"/>
</dbReference>
<gene>
    <name evidence="2" type="ORF">Q0590_37255</name>
</gene>
<comment type="caution">
    <text evidence="2">The sequence shown here is derived from an EMBL/GenBank/DDBJ whole genome shotgun (WGS) entry which is preliminary data.</text>
</comment>
<accession>A0ABT8RLH5</accession>
<dbReference type="Proteomes" id="UP001168528">
    <property type="component" value="Unassembled WGS sequence"/>
</dbReference>
<dbReference type="RefSeq" id="WP_302042770.1">
    <property type="nucleotide sequence ID" value="NZ_JAUKPO010000150.1"/>
</dbReference>
<evidence type="ECO:0000313" key="3">
    <source>
        <dbReference type="Proteomes" id="UP001168528"/>
    </source>
</evidence>
<protein>
    <recommendedName>
        <fullName evidence="4">Secretion system C-terminal sorting domain-containing protein</fullName>
    </recommendedName>
</protein>
<sequence>MKTLSTIAQKNNLTKLIAGLTLSIGLLVTGTASAQTTPQQKVSFADNQAFHTQTSDDFKVAVFPMANSLTMKVVLENPNKEKVTVLIKNAENEVVYRKMVGKDPIIHGKFDVSGLVNGSYTMIIESVHQSHSSPFSVKTHQERLAKAY</sequence>
<feature type="signal peptide" evidence="1">
    <location>
        <begin position="1"/>
        <end position="34"/>
    </location>
</feature>
<reference evidence="2" key="1">
    <citation type="submission" date="2023-07" db="EMBL/GenBank/DDBJ databases">
        <title>The genome sequence of Rhodocytophaga aerolata KACC 12507.</title>
        <authorList>
            <person name="Zhang X."/>
        </authorList>
    </citation>
    <scope>NUCLEOTIDE SEQUENCE</scope>
    <source>
        <strain evidence="2">KACC 12507</strain>
    </source>
</reference>
<keyword evidence="3" id="KW-1185">Reference proteome</keyword>
<evidence type="ECO:0000313" key="2">
    <source>
        <dbReference type="EMBL" id="MDO1451977.1"/>
    </source>
</evidence>
<evidence type="ECO:0008006" key="4">
    <source>
        <dbReference type="Google" id="ProtNLM"/>
    </source>
</evidence>
<keyword evidence="1" id="KW-0732">Signal</keyword>
<feature type="chain" id="PRO_5045565841" description="Secretion system C-terminal sorting domain-containing protein" evidence="1">
    <location>
        <begin position="35"/>
        <end position="148"/>
    </location>
</feature>
<name>A0ABT8RLH5_9BACT</name>
<dbReference type="EMBL" id="JAUKPO010000150">
    <property type="protein sequence ID" value="MDO1451977.1"/>
    <property type="molecule type" value="Genomic_DNA"/>
</dbReference>
<organism evidence="2 3">
    <name type="scientific">Rhodocytophaga aerolata</name>
    <dbReference type="NCBI Taxonomy" id="455078"/>
    <lineage>
        <taxon>Bacteria</taxon>
        <taxon>Pseudomonadati</taxon>
        <taxon>Bacteroidota</taxon>
        <taxon>Cytophagia</taxon>
        <taxon>Cytophagales</taxon>
        <taxon>Rhodocytophagaceae</taxon>
        <taxon>Rhodocytophaga</taxon>
    </lineage>
</organism>
<evidence type="ECO:0000256" key="1">
    <source>
        <dbReference type="SAM" id="SignalP"/>
    </source>
</evidence>